<evidence type="ECO:0000259" key="1">
    <source>
        <dbReference type="Pfam" id="PF19773"/>
    </source>
</evidence>
<evidence type="ECO:0000313" key="2">
    <source>
        <dbReference type="EMBL" id="REK74795.1"/>
    </source>
</evidence>
<name>A0A371PFZ4_9BACL</name>
<dbReference type="OrthoDB" id="3884309at2"/>
<dbReference type="EMBL" id="QUBQ01000002">
    <property type="protein sequence ID" value="REK74795.1"/>
    <property type="molecule type" value="Genomic_DNA"/>
</dbReference>
<dbReference type="AlphaFoldDB" id="A0A371PFZ4"/>
<gene>
    <name evidence="2" type="ORF">DX130_14110</name>
</gene>
<dbReference type="Pfam" id="PF19773">
    <property type="entry name" value="DUF6259"/>
    <property type="match status" value="1"/>
</dbReference>
<reference evidence="2 3" key="1">
    <citation type="submission" date="2018-08" db="EMBL/GenBank/DDBJ databases">
        <title>Paenibacillus sp. M4BSY-1, whole genome shotgun sequence.</title>
        <authorList>
            <person name="Tuo L."/>
        </authorList>
    </citation>
    <scope>NUCLEOTIDE SEQUENCE [LARGE SCALE GENOMIC DNA]</scope>
    <source>
        <strain evidence="2 3">M4BSY-1</strain>
    </source>
</reference>
<protein>
    <recommendedName>
        <fullName evidence="1">DUF6259 domain-containing protein</fullName>
    </recommendedName>
</protein>
<sequence length="752" mass="84962">MHTALKNRILLYCFSLVLIILMTGCESKMVFDQSDEHVVKLQNDYFEIAFSKARGEIISIKEQGQEEAVSAGNREGALWKAFLSDGRTISSSDYEHHFNYHWEDKGKRLVLEYEGELAVKVTIEPTEEKAIYMQASVDNRTDRVLQRFSLPHELSIAAESIEDGLVPLMPGALLSRGYFDARQTFSALYPGVMSADYVGVRAAVGRLSVYGIKGDVLQPVQIGFRLSPTDPTQASFIREFRTEAKTTWTSPKVAIRIGEDYPEAITGYRIDNGFDKFDSLQEKLGSKYQAYMESAMYKLDLERVGLTFEELMPQVIDRIDIPGMVHPVAFQQRGHDQNYPDFVPTDERWGTNESFKAFTAYAQQRGNLVAPYTNFSWWDVDSRYVNDLTADELRAMMVSGDDGQPVIEQYGPHRGYVVNPHHEQVKRIIAEQHDVLMKEIGLDGIFEDQWGARTAPLDWNPNRPENLDASTAYFEGVLEHARTHKEHHLMTEVGIDILAEHEVGFMGTNYLWDMSGFRKETAPYTQYYPLMGILARDKVLMYQHDLAAETWTDDKEMFRWNLAQGYLLSGEITGPSSFEINPWLNLIGTFQKYALSRYADELVSSFEPAGDGLTKTDFDTFEVMANWNEKAAAQWGSNVISPGGAAILAKDGSVTGGVFDSYNGKSLDAKEHYILEVRSEDSIKVFQPVGWATNLTISLPSAWKDAHISAYTYADSYIGEVEGKVEGSTITFKYKSLHNQSSVGYYQITKKG</sequence>
<comment type="caution">
    <text evidence="2">The sequence shown here is derived from an EMBL/GenBank/DDBJ whole genome shotgun (WGS) entry which is preliminary data.</text>
</comment>
<accession>A0A371PFZ4</accession>
<feature type="domain" description="DUF6259" evidence="1">
    <location>
        <begin position="310"/>
        <end position="462"/>
    </location>
</feature>
<proteinExistence type="predicted"/>
<dbReference type="Gene3D" id="3.20.20.80">
    <property type="entry name" value="Glycosidases"/>
    <property type="match status" value="1"/>
</dbReference>
<organism evidence="2 3">
    <name type="scientific">Paenibacillus paeoniae</name>
    <dbReference type="NCBI Taxonomy" id="2292705"/>
    <lineage>
        <taxon>Bacteria</taxon>
        <taxon>Bacillati</taxon>
        <taxon>Bacillota</taxon>
        <taxon>Bacilli</taxon>
        <taxon>Bacillales</taxon>
        <taxon>Paenibacillaceae</taxon>
        <taxon>Paenibacillus</taxon>
    </lineage>
</organism>
<dbReference type="InterPro" id="IPR046226">
    <property type="entry name" value="DUF6259"/>
</dbReference>
<dbReference type="Proteomes" id="UP000261905">
    <property type="component" value="Unassembled WGS sequence"/>
</dbReference>
<keyword evidence="3" id="KW-1185">Reference proteome</keyword>
<dbReference type="RefSeq" id="WP_116046423.1">
    <property type="nucleotide sequence ID" value="NZ_QUBQ01000002.1"/>
</dbReference>
<dbReference type="PROSITE" id="PS51257">
    <property type="entry name" value="PROKAR_LIPOPROTEIN"/>
    <property type="match status" value="1"/>
</dbReference>
<evidence type="ECO:0000313" key="3">
    <source>
        <dbReference type="Proteomes" id="UP000261905"/>
    </source>
</evidence>